<evidence type="ECO:0008006" key="4">
    <source>
        <dbReference type="Google" id="ProtNLM"/>
    </source>
</evidence>
<dbReference type="Proteomes" id="UP001589627">
    <property type="component" value="Unassembled WGS sequence"/>
</dbReference>
<dbReference type="RefSeq" id="WP_378208405.1">
    <property type="nucleotide sequence ID" value="NZ_JBHLZP010000239.1"/>
</dbReference>
<keyword evidence="3" id="KW-1185">Reference proteome</keyword>
<feature type="compositionally biased region" description="Basic and acidic residues" evidence="1">
    <location>
        <begin position="163"/>
        <end position="188"/>
    </location>
</feature>
<evidence type="ECO:0000256" key="1">
    <source>
        <dbReference type="SAM" id="MobiDB-lite"/>
    </source>
</evidence>
<proteinExistence type="predicted"/>
<feature type="compositionally biased region" description="Basic and acidic residues" evidence="1">
    <location>
        <begin position="105"/>
        <end position="130"/>
    </location>
</feature>
<comment type="caution">
    <text evidence="2">The sequence shown here is derived from an EMBL/GenBank/DDBJ whole genome shotgun (WGS) entry which is preliminary data.</text>
</comment>
<gene>
    <name evidence="2" type="ORF">ACFFNX_27650</name>
</gene>
<name>A0ABV5YLM8_9ACTN</name>
<feature type="region of interest" description="Disordered" evidence="1">
    <location>
        <begin position="1"/>
        <end position="227"/>
    </location>
</feature>
<feature type="compositionally biased region" description="Low complexity" evidence="1">
    <location>
        <begin position="43"/>
        <end position="57"/>
    </location>
</feature>
<evidence type="ECO:0000313" key="3">
    <source>
        <dbReference type="Proteomes" id="UP001589627"/>
    </source>
</evidence>
<protein>
    <recommendedName>
        <fullName evidence="4">MYXO-CTERM domain-containing protein</fullName>
    </recommendedName>
</protein>
<organism evidence="2 3">
    <name type="scientific">Actinoallomurus acaciae</name>
    <dbReference type="NCBI Taxonomy" id="502577"/>
    <lineage>
        <taxon>Bacteria</taxon>
        <taxon>Bacillati</taxon>
        <taxon>Actinomycetota</taxon>
        <taxon>Actinomycetes</taxon>
        <taxon>Streptosporangiales</taxon>
        <taxon>Thermomonosporaceae</taxon>
        <taxon>Actinoallomurus</taxon>
    </lineage>
</organism>
<evidence type="ECO:0000313" key="2">
    <source>
        <dbReference type="EMBL" id="MFB9835960.1"/>
    </source>
</evidence>
<feature type="compositionally biased region" description="Basic and acidic residues" evidence="1">
    <location>
        <begin position="87"/>
        <end position="97"/>
    </location>
</feature>
<reference evidence="2 3" key="1">
    <citation type="submission" date="2024-09" db="EMBL/GenBank/DDBJ databases">
        <authorList>
            <person name="Sun Q."/>
            <person name="Mori K."/>
        </authorList>
    </citation>
    <scope>NUCLEOTIDE SEQUENCE [LARGE SCALE GENOMIC DNA]</scope>
    <source>
        <strain evidence="2 3">TBRC 0563</strain>
    </source>
</reference>
<accession>A0ABV5YLM8</accession>
<dbReference type="EMBL" id="JBHLZP010000239">
    <property type="protein sequence ID" value="MFB9835960.1"/>
    <property type="molecule type" value="Genomic_DNA"/>
</dbReference>
<feature type="compositionally biased region" description="Polar residues" evidence="1">
    <location>
        <begin position="204"/>
        <end position="213"/>
    </location>
</feature>
<sequence>MEANQTAPEAATGTTDDRKPKDTPTTAQESPGQRELGTEGRGEQTPPENGETETTPPDGADQKPDSPSDSFEQRPSYGNFANLAEEFEARAESKEQAEVSNSQLEESKPDDKPQSLDFKVDDESLHEHIDPVGASEWSYGTAENPNPTGDRLNSSLEEEEENAERSRAEKIRGAVGKNSEDLVDKAEKGVSNLESIFGPRPTGQAETRTNSGPQVADTPHSGVDPGSAASALLAAGIVGAELFHRAKTKIRGER</sequence>